<sequence>MQWQSKGQLERIIDPVLIGKIKPSSLRIFGDIAEKCLRANSTERPTMEDVLYYLNYALRLQETGMPREPFEESTTTTIISLELQLPVVLNFPADEDDN</sequence>
<dbReference type="Proteomes" id="UP000811246">
    <property type="component" value="Chromosome 1"/>
</dbReference>
<protein>
    <submittedName>
        <fullName evidence="1">Uncharacterized protein</fullName>
    </submittedName>
</protein>
<proteinExistence type="predicted"/>
<organism evidence="1 2">
    <name type="scientific">Carya illinoinensis</name>
    <name type="common">Pecan</name>
    <dbReference type="NCBI Taxonomy" id="32201"/>
    <lineage>
        <taxon>Eukaryota</taxon>
        <taxon>Viridiplantae</taxon>
        <taxon>Streptophyta</taxon>
        <taxon>Embryophyta</taxon>
        <taxon>Tracheophyta</taxon>
        <taxon>Spermatophyta</taxon>
        <taxon>Magnoliopsida</taxon>
        <taxon>eudicotyledons</taxon>
        <taxon>Gunneridae</taxon>
        <taxon>Pentapetalae</taxon>
        <taxon>rosids</taxon>
        <taxon>fabids</taxon>
        <taxon>Fagales</taxon>
        <taxon>Juglandaceae</taxon>
        <taxon>Carya</taxon>
    </lineage>
</organism>
<gene>
    <name evidence="1" type="ORF">I3842_01G010500</name>
</gene>
<reference evidence="1" key="1">
    <citation type="submission" date="2021-01" db="EMBL/GenBank/DDBJ databases">
        <authorList>
            <person name="Lovell J.T."/>
            <person name="Bentley N."/>
            <person name="Bhattarai G."/>
            <person name="Jenkins J.W."/>
            <person name="Sreedasyam A."/>
            <person name="Alarcon Y."/>
            <person name="Bock C."/>
            <person name="Boston L."/>
            <person name="Carlson J."/>
            <person name="Cervantes K."/>
            <person name="Clermont K."/>
            <person name="Krom N."/>
            <person name="Kubenka K."/>
            <person name="Mamidi S."/>
            <person name="Mattison C."/>
            <person name="Monteros M."/>
            <person name="Pisani C."/>
            <person name="Plott C."/>
            <person name="Rajasekar S."/>
            <person name="Rhein H.S."/>
            <person name="Rohla C."/>
            <person name="Song M."/>
            <person name="Hilaire R.S."/>
            <person name="Shu S."/>
            <person name="Wells L."/>
            <person name="Wang X."/>
            <person name="Webber J."/>
            <person name="Heerema R.J."/>
            <person name="Klein P."/>
            <person name="Conner P."/>
            <person name="Grauke L."/>
            <person name="Grimwood J."/>
            <person name="Schmutz J."/>
            <person name="Randall J.J."/>
        </authorList>
    </citation>
    <scope>NUCLEOTIDE SEQUENCE</scope>
    <source>
        <tissue evidence="1">Leaf</tissue>
    </source>
</reference>
<name>A0A922FYE6_CARIL</name>
<accession>A0A922FYE6</accession>
<dbReference type="AlphaFoldDB" id="A0A922FYE6"/>
<evidence type="ECO:0000313" key="1">
    <source>
        <dbReference type="EMBL" id="KAG6729115.1"/>
    </source>
</evidence>
<comment type="caution">
    <text evidence="1">The sequence shown here is derived from an EMBL/GenBank/DDBJ whole genome shotgun (WGS) entry which is preliminary data.</text>
</comment>
<dbReference type="EMBL" id="CM031825">
    <property type="protein sequence ID" value="KAG6729115.1"/>
    <property type="molecule type" value="Genomic_DNA"/>
</dbReference>
<evidence type="ECO:0000313" key="2">
    <source>
        <dbReference type="Proteomes" id="UP000811246"/>
    </source>
</evidence>